<reference evidence="3" key="1">
    <citation type="submission" date="2023-03" db="EMBL/GenBank/DDBJ databases">
        <title>Massive genome expansion in bonnet fungi (Mycena s.s.) driven by repeated elements and novel gene families across ecological guilds.</title>
        <authorList>
            <consortium name="Lawrence Berkeley National Laboratory"/>
            <person name="Harder C.B."/>
            <person name="Miyauchi S."/>
            <person name="Viragh M."/>
            <person name="Kuo A."/>
            <person name="Thoen E."/>
            <person name="Andreopoulos B."/>
            <person name="Lu D."/>
            <person name="Skrede I."/>
            <person name="Drula E."/>
            <person name="Henrissat B."/>
            <person name="Morin E."/>
            <person name="Kohler A."/>
            <person name="Barry K."/>
            <person name="LaButti K."/>
            <person name="Morin E."/>
            <person name="Salamov A."/>
            <person name="Lipzen A."/>
            <person name="Mereny Z."/>
            <person name="Hegedus B."/>
            <person name="Baldrian P."/>
            <person name="Stursova M."/>
            <person name="Weitz H."/>
            <person name="Taylor A."/>
            <person name="Grigoriev I.V."/>
            <person name="Nagy L.G."/>
            <person name="Martin F."/>
            <person name="Kauserud H."/>
        </authorList>
    </citation>
    <scope>NUCLEOTIDE SEQUENCE</scope>
    <source>
        <strain evidence="3">CBHHK067</strain>
    </source>
</reference>
<sequence length="343" mass="38630">MSSPFVYSPHSEFFPFPLFQQPPSAYFPHPYYQPQIKSPFIPTETIYPSSPYLAHTSRSEDGAPNTPRRQFFSGLNGTWGTPRRQRRLSWHAGSAPRISPFIPPPLLPAFLDQPTRQNSWGDHHAGWYPPARQHPVVPPPPFSAPPFSASPYVPGYPQFPGPLQIHPWLNGDAPAQEFVFDLSMSAFDPRRIVGHQQVVPLSVGEYQAPAFCPPVTKLRIVCDMIPNWPVDLAFGAGMGGYGTGMQAPPITLGDVLVAIHQRMHQRITHLDWERLSMSEEAAISRAFTRRCRTESARHEGTYHSDSELPERQQGVKIVDYLLGRHMFRGLVRSEDGYVKMIVS</sequence>
<evidence type="ECO:0000256" key="1">
    <source>
        <dbReference type="SAM" id="MobiDB-lite"/>
    </source>
</evidence>
<feature type="domain" description="DUF6699" evidence="2">
    <location>
        <begin position="180"/>
        <end position="336"/>
    </location>
</feature>
<accession>A0AAD7DAD1</accession>
<dbReference type="EMBL" id="JARKIE010000095">
    <property type="protein sequence ID" value="KAJ7686551.1"/>
    <property type="molecule type" value="Genomic_DNA"/>
</dbReference>
<proteinExistence type="predicted"/>
<keyword evidence="4" id="KW-1185">Reference proteome</keyword>
<evidence type="ECO:0000313" key="4">
    <source>
        <dbReference type="Proteomes" id="UP001221757"/>
    </source>
</evidence>
<protein>
    <recommendedName>
        <fullName evidence="2">DUF6699 domain-containing protein</fullName>
    </recommendedName>
</protein>
<dbReference type="Proteomes" id="UP001221757">
    <property type="component" value="Unassembled WGS sequence"/>
</dbReference>
<name>A0AAD7DAD1_MYCRO</name>
<evidence type="ECO:0000313" key="3">
    <source>
        <dbReference type="EMBL" id="KAJ7686551.1"/>
    </source>
</evidence>
<dbReference type="InterPro" id="IPR046522">
    <property type="entry name" value="DUF6699"/>
</dbReference>
<comment type="caution">
    <text evidence="3">The sequence shown here is derived from an EMBL/GenBank/DDBJ whole genome shotgun (WGS) entry which is preliminary data.</text>
</comment>
<gene>
    <name evidence="3" type="ORF">B0H17DRAFT_1071944</name>
</gene>
<dbReference type="AlphaFoldDB" id="A0AAD7DAD1"/>
<dbReference type="Pfam" id="PF20415">
    <property type="entry name" value="DUF6699"/>
    <property type="match status" value="1"/>
</dbReference>
<organism evidence="3 4">
    <name type="scientific">Mycena rosella</name>
    <name type="common">Pink bonnet</name>
    <name type="synonym">Agaricus rosellus</name>
    <dbReference type="NCBI Taxonomy" id="1033263"/>
    <lineage>
        <taxon>Eukaryota</taxon>
        <taxon>Fungi</taxon>
        <taxon>Dikarya</taxon>
        <taxon>Basidiomycota</taxon>
        <taxon>Agaricomycotina</taxon>
        <taxon>Agaricomycetes</taxon>
        <taxon>Agaricomycetidae</taxon>
        <taxon>Agaricales</taxon>
        <taxon>Marasmiineae</taxon>
        <taxon>Mycenaceae</taxon>
        <taxon>Mycena</taxon>
    </lineage>
</organism>
<feature type="region of interest" description="Disordered" evidence="1">
    <location>
        <begin position="53"/>
        <end position="80"/>
    </location>
</feature>
<evidence type="ECO:0000259" key="2">
    <source>
        <dbReference type="Pfam" id="PF20415"/>
    </source>
</evidence>